<protein>
    <recommendedName>
        <fullName evidence="4">Secreted protein</fullName>
    </recommendedName>
</protein>
<comment type="caution">
    <text evidence="2">The sequence shown here is derived from an EMBL/GenBank/DDBJ whole genome shotgun (WGS) entry which is preliminary data.</text>
</comment>
<proteinExistence type="predicted"/>
<feature type="region of interest" description="Disordered" evidence="1">
    <location>
        <begin position="7"/>
        <end position="121"/>
    </location>
</feature>
<accession>A0ABQ6ZJI0</accession>
<evidence type="ECO:0000313" key="3">
    <source>
        <dbReference type="Proteomes" id="UP000781710"/>
    </source>
</evidence>
<evidence type="ECO:0000313" key="2">
    <source>
        <dbReference type="EMBL" id="KAF1726276.1"/>
    </source>
</evidence>
<evidence type="ECO:0008006" key="4">
    <source>
        <dbReference type="Google" id="ProtNLM"/>
    </source>
</evidence>
<dbReference type="EMBL" id="PDWW01000005">
    <property type="protein sequence ID" value="KAF1726276.1"/>
    <property type="molecule type" value="Genomic_DNA"/>
</dbReference>
<dbReference type="Proteomes" id="UP000781710">
    <property type="component" value="Unassembled WGS sequence"/>
</dbReference>
<feature type="compositionally biased region" description="Basic and acidic residues" evidence="1">
    <location>
        <begin position="65"/>
        <end position="83"/>
    </location>
</feature>
<feature type="compositionally biased region" description="Pro residues" evidence="1">
    <location>
        <begin position="110"/>
        <end position="121"/>
    </location>
</feature>
<feature type="compositionally biased region" description="Basic and acidic residues" evidence="1">
    <location>
        <begin position="93"/>
        <end position="109"/>
    </location>
</feature>
<gene>
    <name evidence="2" type="ORF">CSC78_06395</name>
</gene>
<organism evidence="2 3">
    <name type="scientific">Pseudoxanthomonas japonensis</name>
    <dbReference type="NCBI Taxonomy" id="69284"/>
    <lineage>
        <taxon>Bacteria</taxon>
        <taxon>Pseudomonadati</taxon>
        <taxon>Pseudomonadota</taxon>
        <taxon>Gammaproteobacteria</taxon>
        <taxon>Lysobacterales</taxon>
        <taxon>Lysobacteraceae</taxon>
        <taxon>Pseudoxanthomonas</taxon>
    </lineage>
</organism>
<reference evidence="2 3" key="1">
    <citation type="submission" date="2017-10" db="EMBL/GenBank/DDBJ databases">
        <title>Whole genome sequencing of members of genus Pseudoxanthomonas.</title>
        <authorList>
            <person name="Kumar S."/>
            <person name="Bansal K."/>
            <person name="Kaur A."/>
            <person name="Patil P."/>
            <person name="Sharma S."/>
            <person name="Patil P.B."/>
        </authorList>
    </citation>
    <scope>NUCLEOTIDE SEQUENCE [LARGE SCALE GENOMIC DNA]</scope>
    <source>
        <strain evidence="2 3">DSM 17109</strain>
    </source>
</reference>
<name>A0ABQ6ZJI0_9GAMM</name>
<feature type="compositionally biased region" description="Basic and acidic residues" evidence="1">
    <location>
        <begin position="15"/>
        <end position="40"/>
    </location>
</feature>
<evidence type="ECO:0000256" key="1">
    <source>
        <dbReference type="SAM" id="MobiDB-lite"/>
    </source>
</evidence>
<sequence length="121" mass="13515">MAVLVALTGTAAVHAQDDRDRGDAPPSRDRGMPRNDDRGHRNSMSDSVRRVRSDAGNQVLSVERMQYDGRDVTRVKYIDDRGRVRTQTQDDAGPSRRDADSPVRPRRDIAPPPRGDNPSRP</sequence>
<keyword evidence="3" id="KW-1185">Reference proteome</keyword>